<protein>
    <submittedName>
        <fullName evidence="1">Uncharacterized protein</fullName>
    </submittedName>
</protein>
<reference evidence="1 2" key="1">
    <citation type="submission" date="2024-01" db="EMBL/GenBank/DDBJ databases">
        <title>Genome assemblies of Stephania.</title>
        <authorList>
            <person name="Yang L."/>
        </authorList>
    </citation>
    <scope>NUCLEOTIDE SEQUENCE [LARGE SCALE GENOMIC DNA]</scope>
    <source>
        <strain evidence="1">JXDWG</strain>
        <tissue evidence="1">Leaf</tissue>
    </source>
</reference>
<sequence length="65" mass="7036">MQDFLEPEFGCVMEANFDLNELMEPAAVLGYDNGDNGDCGSSEAMRSTEVMGSAKALGSVEVWRL</sequence>
<proteinExistence type="predicted"/>
<comment type="caution">
    <text evidence="1">The sequence shown here is derived from an EMBL/GenBank/DDBJ whole genome shotgun (WGS) entry which is preliminary data.</text>
</comment>
<accession>A0AAP0NZ61</accession>
<keyword evidence="2" id="KW-1185">Reference proteome</keyword>
<gene>
    <name evidence="1" type="ORF">Scep_014193</name>
</gene>
<dbReference type="EMBL" id="JBBNAG010000006">
    <property type="protein sequence ID" value="KAK9125347.1"/>
    <property type="molecule type" value="Genomic_DNA"/>
</dbReference>
<dbReference type="AlphaFoldDB" id="A0AAP0NZ61"/>
<evidence type="ECO:0000313" key="2">
    <source>
        <dbReference type="Proteomes" id="UP001419268"/>
    </source>
</evidence>
<dbReference type="Proteomes" id="UP001419268">
    <property type="component" value="Unassembled WGS sequence"/>
</dbReference>
<name>A0AAP0NZ61_9MAGN</name>
<organism evidence="1 2">
    <name type="scientific">Stephania cephalantha</name>
    <dbReference type="NCBI Taxonomy" id="152367"/>
    <lineage>
        <taxon>Eukaryota</taxon>
        <taxon>Viridiplantae</taxon>
        <taxon>Streptophyta</taxon>
        <taxon>Embryophyta</taxon>
        <taxon>Tracheophyta</taxon>
        <taxon>Spermatophyta</taxon>
        <taxon>Magnoliopsida</taxon>
        <taxon>Ranunculales</taxon>
        <taxon>Menispermaceae</taxon>
        <taxon>Menispermoideae</taxon>
        <taxon>Cissampelideae</taxon>
        <taxon>Stephania</taxon>
    </lineage>
</organism>
<evidence type="ECO:0000313" key="1">
    <source>
        <dbReference type="EMBL" id="KAK9125347.1"/>
    </source>
</evidence>